<keyword evidence="4" id="KW-1185">Reference proteome</keyword>
<evidence type="ECO:0000313" key="4">
    <source>
        <dbReference type="Proteomes" id="UP000294692"/>
    </source>
</evidence>
<accession>A0A4V2VRL8</accession>
<reference evidence="3 4" key="1">
    <citation type="submission" date="2019-03" db="EMBL/GenBank/DDBJ databases">
        <title>Genomic Encyclopedia of Type Strains, Phase IV (KMG-IV): sequencing the most valuable type-strain genomes for metagenomic binning, comparative biology and taxonomic classification.</title>
        <authorList>
            <person name="Goeker M."/>
        </authorList>
    </citation>
    <scope>NUCLEOTIDE SEQUENCE [LARGE SCALE GENOMIC DNA]</scope>
    <source>
        <strain evidence="3 4">DSM 100048</strain>
    </source>
</reference>
<dbReference type="GO" id="GO:0006313">
    <property type="term" value="P:DNA transposition"/>
    <property type="evidence" value="ECO:0007669"/>
    <property type="project" value="InterPro"/>
</dbReference>
<feature type="coiled-coil region" evidence="1">
    <location>
        <begin position="2"/>
        <end position="29"/>
    </location>
</feature>
<dbReference type="EMBL" id="SMBX01000004">
    <property type="protein sequence ID" value="TCU99039.1"/>
    <property type="molecule type" value="Genomic_DNA"/>
</dbReference>
<evidence type="ECO:0000259" key="2">
    <source>
        <dbReference type="Pfam" id="PF02371"/>
    </source>
</evidence>
<dbReference type="Pfam" id="PF02371">
    <property type="entry name" value="Transposase_20"/>
    <property type="match status" value="1"/>
</dbReference>
<evidence type="ECO:0000313" key="3">
    <source>
        <dbReference type="EMBL" id="TCU99039.1"/>
    </source>
</evidence>
<organism evidence="3 4">
    <name type="scientific">Paracandidimonas soli</name>
    <dbReference type="NCBI Taxonomy" id="1917182"/>
    <lineage>
        <taxon>Bacteria</taxon>
        <taxon>Pseudomonadati</taxon>
        <taxon>Pseudomonadota</taxon>
        <taxon>Betaproteobacteria</taxon>
        <taxon>Burkholderiales</taxon>
        <taxon>Alcaligenaceae</taxon>
        <taxon>Paracandidimonas</taxon>
    </lineage>
</organism>
<gene>
    <name evidence="3" type="ORF">EV686_104138</name>
</gene>
<dbReference type="InterPro" id="IPR047650">
    <property type="entry name" value="Transpos_IS110"/>
</dbReference>
<dbReference type="OrthoDB" id="9795150at2"/>
<keyword evidence="1" id="KW-0175">Coiled coil</keyword>
<evidence type="ECO:0000256" key="1">
    <source>
        <dbReference type="SAM" id="Coils"/>
    </source>
</evidence>
<proteinExistence type="predicted"/>
<comment type="caution">
    <text evidence="3">The sequence shown here is derived from an EMBL/GenBank/DDBJ whole genome shotgun (WGS) entry which is preliminary data.</text>
</comment>
<feature type="domain" description="Transposase IS116/IS110/IS902 C-terminal" evidence="2">
    <location>
        <begin position="38"/>
        <end position="122"/>
    </location>
</feature>
<dbReference type="InterPro" id="IPR003346">
    <property type="entry name" value="Transposase_20"/>
</dbReference>
<dbReference type="AlphaFoldDB" id="A0A4V2VRL8"/>
<dbReference type="GO" id="GO:0004803">
    <property type="term" value="F:transposase activity"/>
    <property type="evidence" value="ECO:0007669"/>
    <property type="project" value="InterPro"/>
</dbReference>
<dbReference type="PANTHER" id="PTHR33055">
    <property type="entry name" value="TRANSPOSASE FOR INSERTION SEQUENCE ELEMENT IS1111A"/>
    <property type="match status" value="1"/>
</dbReference>
<sequence length="165" mass="18320">MLRSLEQTISFLTQELKRLDKAIDDHIDRHPDLKEDERLLTSIPGIGPRVGRIMMAIMHNHCFNSAQGLAAYLGLVPVPRQSGSSFLGRCCLAKNGPGSVRAMLYLAAMSAVRYNPHVQALYTRLQANGKSKMSALGAAMRKLVHQCFGVLKTRHEYRPDYALSA</sequence>
<name>A0A4V2VRL8_9BURK</name>
<protein>
    <submittedName>
        <fullName evidence="3">Transposase IS116/IS110/IS902 family protein</fullName>
    </submittedName>
</protein>
<dbReference type="PANTHER" id="PTHR33055:SF3">
    <property type="entry name" value="PUTATIVE TRANSPOSASE FOR IS117-RELATED"/>
    <property type="match status" value="1"/>
</dbReference>
<dbReference type="GO" id="GO:0003677">
    <property type="term" value="F:DNA binding"/>
    <property type="evidence" value="ECO:0007669"/>
    <property type="project" value="InterPro"/>
</dbReference>
<dbReference type="Proteomes" id="UP000294692">
    <property type="component" value="Unassembled WGS sequence"/>
</dbReference>